<dbReference type="Proteomes" id="UP001589747">
    <property type="component" value="Unassembled WGS sequence"/>
</dbReference>
<keyword evidence="1" id="KW-0812">Transmembrane</keyword>
<keyword evidence="4" id="KW-1185">Reference proteome</keyword>
<dbReference type="PANTHER" id="PTHR34978:SF3">
    <property type="entry name" value="SLR0241 PROTEIN"/>
    <property type="match status" value="1"/>
</dbReference>
<dbReference type="CDD" id="cd07326">
    <property type="entry name" value="M56_BlaR1_MecR1_like"/>
    <property type="match status" value="1"/>
</dbReference>
<feature type="domain" description="Peptidase M56" evidence="2">
    <location>
        <begin position="67"/>
        <end position="244"/>
    </location>
</feature>
<dbReference type="RefSeq" id="WP_377492640.1">
    <property type="nucleotide sequence ID" value="NZ_JBHMDO010000015.1"/>
</dbReference>
<evidence type="ECO:0000259" key="2">
    <source>
        <dbReference type="Pfam" id="PF05569"/>
    </source>
</evidence>
<protein>
    <submittedName>
        <fullName evidence="3">M56 family metallopeptidase</fullName>
    </submittedName>
</protein>
<gene>
    <name evidence="3" type="ORF">ACFFSY_08220</name>
</gene>
<dbReference type="Pfam" id="PF05569">
    <property type="entry name" value="Peptidase_M56"/>
    <property type="match status" value="1"/>
</dbReference>
<sequence>MWSKHSKRLFWTCALPAALMLSQMVIYALHLAIGFELRFNLFQLCSSVVRKFGFMLAVYSLDAVVVSTLVMALAMVVRELAVARRTRRKLYAAMDVRASAKYNRLYGSGAGKIIVARCDEPIAFTFGFRRPLIVLSTGLLKLLDAGELAAVIHHERFHQRYHDPIKTYLLHFFGAVLWYIPILRWGHARYKLTREILADRYAIERQGTPASLSGALVKMLRYGRTGYAAVAHVSFADTGVNQRIRQLLEPSDRAKLQVPLVQAAISVHVIAVLGALFILACS</sequence>
<comment type="caution">
    <text evidence="3">The sequence shown here is derived from an EMBL/GenBank/DDBJ whole genome shotgun (WGS) entry which is preliminary data.</text>
</comment>
<evidence type="ECO:0000313" key="4">
    <source>
        <dbReference type="Proteomes" id="UP001589747"/>
    </source>
</evidence>
<dbReference type="Gene3D" id="3.30.2010.10">
    <property type="entry name" value="Metalloproteases ('zincins'), catalytic domain"/>
    <property type="match status" value="1"/>
</dbReference>
<keyword evidence="1" id="KW-0472">Membrane</keyword>
<keyword evidence="1" id="KW-1133">Transmembrane helix</keyword>
<feature type="transmembrane region" description="Helical" evidence="1">
    <location>
        <begin position="260"/>
        <end position="281"/>
    </location>
</feature>
<accession>A0ABV5KKZ8</accession>
<organism evidence="3 4">
    <name type="scientific">Paenibacillus aurantiacus</name>
    <dbReference type="NCBI Taxonomy" id="1936118"/>
    <lineage>
        <taxon>Bacteria</taxon>
        <taxon>Bacillati</taxon>
        <taxon>Bacillota</taxon>
        <taxon>Bacilli</taxon>
        <taxon>Bacillales</taxon>
        <taxon>Paenibacillaceae</taxon>
        <taxon>Paenibacillus</taxon>
    </lineage>
</organism>
<dbReference type="EMBL" id="JBHMDO010000015">
    <property type="protein sequence ID" value="MFB9325911.1"/>
    <property type="molecule type" value="Genomic_DNA"/>
</dbReference>
<name>A0ABV5KKZ8_9BACL</name>
<reference evidence="3 4" key="1">
    <citation type="submission" date="2024-09" db="EMBL/GenBank/DDBJ databases">
        <authorList>
            <person name="Sun Q."/>
            <person name="Mori K."/>
        </authorList>
    </citation>
    <scope>NUCLEOTIDE SEQUENCE [LARGE SCALE GENOMIC DNA]</scope>
    <source>
        <strain evidence="3 4">TISTR 2452</strain>
    </source>
</reference>
<dbReference type="InterPro" id="IPR052173">
    <property type="entry name" value="Beta-lactam_resp_regulator"/>
</dbReference>
<feature type="transmembrane region" description="Helical" evidence="1">
    <location>
        <begin position="168"/>
        <end position="187"/>
    </location>
</feature>
<feature type="transmembrane region" description="Helical" evidence="1">
    <location>
        <begin position="52"/>
        <end position="77"/>
    </location>
</feature>
<proteinExistence type="predicted"/>
<evidence type="ECO:0000313" key="3">
    <source>
        <dbReference type="EMBL" id="MFB9325911.1"/>
    </source>
</evidence>
<dbReference type="PANTHER" id="PTHR34978">
    <property type="entry name" value="POSSIBLE SENSOR-TRANSDUCER PROTEIN BLAR"/>
    <property type="match status" value="1"/>
</dbReference>
<evidence type="ECO:0000256" key="1">
    <source>
        <dbReference type="SAM" id="Phobius"/>
    </source>
</evidence>
<dbReference type="InterPro" id="IPR008756">
    <property type="entry name" value="Peptidase_M56"/>
</dbReference>